<proteinExistence type="predicted"/>
<gene>
    <name evidence="1" type="ORF">EZS28_023823</name>
</gene>
<dbReference type="OrthoDB" id="65833at2759"/>
<protein>
    <submittedName>
        <fullName evidence="1">Uncharacterized protein</fullName>
    </submittedName>
</protein>
<dbReference type="Proteomes" id="UP000324800">
    <property type="component" value="Unassembled WGS sequence"/>
</dbReference>
<organism evidence="1 2">
    <name type="scientific">Streblomastix strix</name>
    <dbReference type="NCBI Taxonomy" id="222440"/>
    <lineage>
        <taxon>Eukaryota</taxon>
        <taxon>Metamonada</taxon>
        <taxon>Preaxostyla</taxon>
        <taxon>Oxymonadida</taxon>
        <taxon>Streblomastigidae</taxon>
        <taxon>Streblomastix</taxon>
    </lineage>
</organism>
<evidence type="ECO:0000313" key="2">
    <source>
        <dbReference type="Proteomes" id="UP000324800"/>
    </source>
</evidence>
<accession>A0A5J4VDL9</accession>
<sequence length="255" mass="28602">MDLTGGIYKKQHIEQEKLSIYDYAEDMRTKADVNEVNSKFETVGTILDTKAAIDDVAVHLGTKADKALVQELSSEVTHAVSEIDKTDQTILSSRIDLLTAEVATKASSIDVAREIEKKANVEEVNNALSFKCDKEYFEEKIKEKAGRQAVITALKLKANAAAVDEELEKRPTNDYIETILKKKADQSTIQLELQTRPDKREVEDLINVAINDIHTRIEHEVNNITESIRQTAQVVAIEANQNNKKALQEIKDIKV</sequence>
<reference evidence="1 2" key="1">
    <citation type="submission" date="2019-03" db="EMBL/GenBank/DDBJ databases">
        <title>Single cell metagenomics reveals metabolic interactions within the superorganism composed of flagellate Streblomastix strix and complex community of Bacteroidetes bacteria on its surface.</title>
        <authorList>
            <person name="Treitli S.C."/>
            <person name="Kolisko M."/>
            <person name="Husnik F."/>
            <person name="Keeling P."/>
            <person name="Hampl V."/>
        </authorList>
    </citation>
    <scope>NUCLEOTIDE SEQUENCE [LARGE SCALE GENOMIC DNA]</scope>
    <source>
        <strain evidence="1">ST1C</strain>
    </source>
</reference>
<comment type="caution">
    <text evidence="1">The sequence shown here is derived from an EMBL/GenBank/DDBJ whole genome shotgun (WGS) entry which is preliminary data.</text>
</comment>
<dbReference type="EMBL" id="SNRW01007778">
    <property type="protein sequence ID" value="KAA6380650.1"/>
    <property type="molecule type" value="Genomic_DNA"/>
</dbReference>
<dbReference type="AlphaFoldDB" id="A0A5J4VDL9"/>
<name>A0A5J4VDL9_9EUKA</name>
<evidence type="ECO:0000313" key="1">
    <source>
        <dbReference type="EMBL" id="KAA6380650.1"/>
    </source>
</evidence>